<protein>
    <submittedName>
        <fullName evidence="1">Uncharacterized protein</fullName>
    </submittedName>
</protein>
<organism evidence="1 2">
    <name type="scientific">Zymoseptoria brevis</name>
    <dbReference type="NCBI Taxonomy" id="1047168"/>
    <lineage>
        <taxon>Eukaryota</taxon>
        <taxon>Fungi</taxon>
        <taxon>Dikarya</taxon>
        <taxon>Ascomycota</taxon>
        <taxon>Pezizomycotina</taxon>
        <taxon>Dothideomycetes</taxon>
        <taxon>Dothideomycetidae</taxon>
        <taxon>Mycosphaerellales</taxon>
        <taxon>Mycosphaerellaceae</taxon>
        <taxon>Zymoseptoria</taxon>
    </lineage>
</organism>
<dbReference type="Gene3D" id="2.120.10.30">
    <property type="entry name" value="TolB, C-terminal domain"/>
    <property type="match status" value="1"/>
</dbReference>
<evidence type="ECO:0000313" key="1">
    <source>
        <dbReference type="EMBL" id="KJX95947.1"/>
    </source>
</evidence>
<proteinExistence type="predicted"/>
<dbReference type="PANTHER" id="PTHR11799:SF30">
    <property type="entry name" value="SERUM PARAOXONASE_ARYLESTERASE 2"/>
    <property type="match status" value="1"/>
</dbReference>
<dbReference type="EMBL" id="LAFY01000844">
    <property type="protein sequence ID" value="KJX95947.1"/>
    <property type="molecule type" value="Genomic_DNA"/>
</dbReference>
<gene>
    <name evidence="1" type="ORF">TI39_contig852g00017</name>
</gene>
<keyword evidence="2" id="KW-1185">Reference proteome</keyword>
<dbReference type="PANTHER" id="PTHR11799">
    <property type="entry name" value="PARAOXONASE"/>
    <property type="match status" value="1"/>
</dbReference>
<comment type="caution">
    <text evidence="1">The sequence shown here is derived from an EMBL/GenBank/DDBJ whole genome shotgun (WGS) entry which is preliminary data.</text>
</comment>
<dbReference type="OrthoDB" id="5307922at2759"/>
<dbReference type="InterPro" id="IPR051288">
    <property type="entry name" value="Serum_paraoxonase/arylesterase"/>
</dbReference>
<evidence type="ECO:0000313" key="2">
    <source>
        <dbReference type="Proteomes" id="UP000033647"/>
    </source>
</evidence>
<dbReference type="Proteomes" id="UP000033647">
    <property type="component" value="Unassembled WGS sequence"/>
</dbReference>
<dbReference type="SUPFAM" id="SSF63829">
    <property type="entry name" value="Calcium-dependent phosphotriesterase"/>
    <property type="match status" value="1"/>
</dbReference>
<name>A0A0F4GG37_9PEZI</name>
<accession>A0A0F4GG37</accession>
<dbReference type="AlphaFoldDB" id="A0A0F4GG37"/>
<sequence length="394" mass="42584">MGGITTLTGPLVALLSLFVYYRSNVLTTFYTNAPARLANIRAYDTFEVEFTDDLRNCEDVLLNEEAGWALFSCDPSRDGWNTVMATFVDSNASPKTGLYIYNYAEHPDTPPKQLKLSGSPDEAATLHPLGIEYHAESQTIFIANPSTLTSRIDIYHLESTDGVPPTEATFIRSIHDPVNIAAPNSIHALSATELLVTNNHFFQARQNPILAKIETYAAIPGGSVVHVQLHQNGSHSATPLVNMAFPNGIAQLNDSVIAVASSTLSAVRLYQLTRNAEGSTTELTYLSQILVPFLPDNLSVSSSGKLLIAGHPHAPSLEILAKKNGVCVGSAEVEKEVCADSRLSWVAEWSEQDGFRDLYVGKGFGCSTTAVRDEGRGVGIASGLYQKGILVWKG</sequence>
<dbReference type="InterPro" id="IPR011042">
    <property type="entry name" value="6-blade_b-propeller_TolB-like"/>
</dbReference>
<reference evidence="1 2" key="1">
    <citation type="submission" date="2015-03" db="EMBL/GenBank/DDBJ databases">
        <title>RNA-seq based gene annotation and comparative genomics of four Zymoseptoria species reveal species-specific pathogenicity related genes and transposable element activity.</title>
        <authorList>
            <person name="Grandaubert J."/>
            <person name="Bhattacharyya A."/>
            <person name="Stukenbrock E.H."/>
        </authorList>
    </citation>
    <scope>NUCLEOTIDE SEQUENCE [LARGE SCALE GENOMIC DNA]</scope>
    <source>
        <strain evidence="1 2">Zb18110</strain>
    </source>
</reference>